<comment type="caution">
    <text evidence="9">The sequence shown here is derived from an EMBL/GenBank/DDBJ whole genome shotgun (WGS) entry which is preliminary data.</text>
</comment>
<keyword evidence="4" id="KW-0378">Hydrolase</keyword>
<evidence type="ECO:0000256" key="6">
    <source>
        <dbReference type="ARBA" id="ARBA00023136"/>
    </source>
</evidence>
<dbReference type="SUPFAM" id="SSF48317">
    <property type="entry name" value="Acid phosphatase/Vanadium-dependent haloperoxidase"/>
    <property type="match status" value="1"/>
</dbReference>
<comment type="subcellular location">
    <subcellularLocation>
        <location evidence="1">Cell membrane</location>
        <topology evidence="1">Multi-pass membrane protein</topology>
    </subcellularLocation>
</comment>
<dbReference type="SMART" id="SM00014">
    <property type="entry name" value="acidPPc"/>
    <property type="match status" value="1"/>
</dbReference>
<keyword evidence="3 7" id="KW-0812">Transmembrane</keyword>
<keyword evidence="5 7" id="KW-1133">Transmembrane helix</keyword>
<dbReference type="AlphaFoldDB" id="A0A0R2BBT0"/>
<protein>
    <recommendedName>
        <fullName evidence="8">Phosphatidic acid phosphatase type 2/haloperoxidase domain-containing protein</fullName>
    </recommendedName>
</protein>
<feature type="transmembrane region" description="Helical" evidence="7">
    <location>
        <begin position="187"/>
        <end position="205"/>
    </location>
</feature>
<evidence type="ECO:0000256" key="1">
    <source>
        <dbReference type="ARBA" id="ARBA00004651"/>
    </source>
</evidence>
<keyword evidence="6 7" id="KW-0472">Membrane</keyword>
<dbReference type="PATRIC" id="fig|1423733.4.peg.1578"/>
<evidence type="ECO:0000256" key="7">
    <source>
        <dbReference type="SAM" id="Phobius"/>
    </source>
</evidence>
<name>A0A0R2BBT0_SECCO</name>
<reference evidence="9 10" key="1">
    <citation type="journal article" date="2015" name="Genome Announc.">
        <title>Expanding the biotechnology potential of lactobacilli through comparative genomics of 213 strains and associated genera.</title>
        <authorList>
            <person name="Sun Z."/>
            <person name="Harris H.M."/>
            <person name="McCann A."/>
            <person name="Guo C."/>
            <person name="Argimon S."/>
            <person name="Zhang W."/>
            <person name="Yang X."/>
            <person name="Jeffery I.B."/>
            <person name="Cooney J.C."/>
            <person name="Kagawa T.F."/>
            <person name="Liu W."/>
            <person name="Song Y."/>
            <person name="Salvetti E."/>
            <person name="Wrobel A."/>
            <person name="Rasinkangas P."/>
            <person name="Parkhill J."/>
            <person name="Rea M.C."/>
            <person name="O'Sullivan O."/>
            <person name="Ritari J."/>
            <person name="Douillard F.P."/>
            <person name="Paul Ross R."/>
            <person name="Yang R."/>
            <person name="Briner A.E."/>
            <person name="Felis G.E."/>
            <person name="de Vos W.M."/>
            <person name="Barrangou R."/>
            <person name="Klaenhammer T.R."/>
            <person name="Caufield P.W."/>
            <person name="Cui Y."/>
            <person name="Zhang H."/>
            <person name="O'Toole P.W."/>
        </authorList>
    </citation>
    <scope>NUCLEOTIDE SEQUENCE [LARGE SCALE GENOMIC DNA]</scope>
    <source>
        <strain evidence="9 10">DSM 20515</strain>
    </source>
</reference>
<feature type="transmembrane region" description="Helical" evidence="7">
    <location>
        <begin position="129"/>
        <end position="150"/>
    </location>
</feature>
<dbReference type="InterPro" id="IPR036938">
    <property type="entry name" value="PAP2/HPO_sf"/>
</dbReference>
<feature type="transmembrane region" description="Helical" evidence="7">
    <location>
        <begin position="89"/>
        <end position="108"/>
    </location>
</feature>
<evidence type="ECO:0000313" key="9">
    <source>
        <dbReference type="EMBL" id="KRM73308.1"/>
    </source>
</evidence>
<feature type="domain" description="Phosphatidic acid phosphatase type 2/haloperoxidase" evidence="8">
    <location>
        <begin position="90"/>
        <end position="201"/>
    </location>
</feature>
<dbReference type="GO" id="GO:0016787">
    <property type="term" value="F:hydrolase activity"/>
    <property type="evidence" value="ECO:0007669"/>
    <property type="project" value="UniProtKB-KW"/>
</dbReference>
<dbReference type="EMBL" id="AYYR01000129">
    <property type="protein sequence ID" value="KRM73308.1"/>
    <property type="molecule type" value="Genomic_DNA"/>
</dbReference>
<dbReference type="GO" id="GO:0005886">
    <property type="term" value="C:plasma membrane"/>
    <property type="evidence" value="ECO:0007669"/>
    <property type="project" value="UniProtKB-SubCell"/>
</dbReference>
<organism evidence="9 10">
    <name type="scientific">Secundilactobacillus collinoides DSM 20515 = JCM 1123</name>
    <dbReference type="NCBI Taxonomy" id="1423733"/>
    <lineage>
        <taxon>Bacteria</taxon>
        <taxon>Bacillati</taxon>
        <taxon>Bacillota</taxon>
        <taxon>Bacilli</taxon>
        <taxon>Lactobacillales</taxon>
        <taxon>Lactobacillaceae</taxon>
        <taxon>Secundilactobacillus</taxon>
    </lineage>
</organism>
<feature type="transmembrane region" description="Helical" evidence="7">
    <location>
        <begin position="12"/>
        <end position="33"/>
    </location>
</feature>
<dbReference type="CDD" id="cd03392">
    <property type="entry name" value="PAP2_like_2"/>
    <property type="match status" value="1"/>
</dbReference>
<evidence type="ECO:0000313" key="10">
    <source>
        <dbReference type="Proteomes" id="UP000051845"/>
    </source>
</evidence>
<proteinExistence type="predicted"/>
<gene>
    <name evidence="9" type="ORF">FC82_GL001501</name>
</gene>
<evidence type="ECO:0000256" key="2">
    <source>
        <dbReference type="ARBA" id="ARBA00022475"/>
    </source>
</evidence>
<dbReference type="PANTHER" id="PTHR14969">
    <property type="entry name" value="SPHINGOSINE-1-PHOSPHATE PHOSPHOHYDROLASE"/>
    <property type="match status" value="1"/>
</dbReference>
<dbReference type="Proteomes" id="UP000051845">
    <property type="component" value="Unassembled WGS sequence"/>
</dbReference>
<dbReference type="PANTHER" id="PTHR14969:SF62">
    <property type="entry name" value="DECAPRENYLPHOSPHORYL-5-PHOSPHORIBOSE PHOSPHATASE RV3807C-RELATED"/>
    <property type="match status" value="1"/>
</dbReference>
<evidence type="ECO:0000256" key="4">
    <source>
        <dbReference type="ARBA" id="ARBA00022801"/>
    </source>
</evidence>
<dbReference type="InterPro" id="IPR000326">
    <property type="entry name" value="PAP2/HPO"/>
</dbReference>
<evidence type="ECO:0000256" key="3">
    <source>
        <dbReference type="ARBA" id="ARBA00022692"/>
    </source>
</evidence>
<evidence type="ECO:0000259" key="8">
    <source>
        <dbReference type="SMART" id="SM00014"/>
    </source>
</evidence>
<feature type="transmembrane region" description="Helical" evidence="7">
    <location>
        <begin position="156"/>
        <end position="175"/>
    </location>
</feature>
<evidence type="ECO:0000256" key="5">
    <source>
        <dbReference type="ARBA" id="ARBA00022989"/>
    </source>
</evidence>
<dbReference type="Gene3D" id="1.20.144.10">
    <property type="entry name" value="Phosphatidic acid phosphatase type 2/haloperoxidase"/>
    <property type="match status" value="2"/>
</dbReference>
<accession>A0A0R2BBT0</accession>
<dbReference type="Pfam" id="PF01569">
    <property type="entry name" value="PAP2"/>
    <property type="match status" value="1"/>
</dbReference>
<keyword evidence="2" id="KW-1003">Cell membrane</keyword>
<sequence length="213" mass="23381">MTLAVNRQLRQRWEWCLIISAVSFVSVMALVALKATHGADQGLLDLIRQLKTPWLTSFIEGVTHTGGPTGTFIEAGAIAVILFIKSQPWQGGIALATVLMGDGFYSLIKQIVKRPRPMHQILPTGGYSFPSGHTLGTTLVALLLWTLFVTQMHRGWLRWTVTVLLVLWVILIGFSRLYLQVHFPTDVLGGVLGALMLWSGIRLLGGNQPNAGV</sequence>